<reference evidence="2" key="2">
    <citation type="journal article" date="2021" name="Sci. Rep.">
        <title>The distribution of antibiotic resistance genes in chicken gut microbiota commensals.</title>
        <authorList>
            <person name="Juricova H."/>
            <person name="Matiasovicova J."/>
            <person name="Kubasova T."/>
            <person name="Cejkova D."/>
            <person name="Rychlik I."/>
        </authorList>
    </citation>
    <scope>NUCLEOTIDE SEQUENCE</scope>
    <source>
        <strain evidence="2">An559</strain>
    </source>
</reference>
<comment type="caution">
    <text evidence="2">The sequence shown here is derived from an EMBL/GenBank/DDBJ whole genome shotgun (WGS) entry which is preliminary data.</text>
</comment>
<dbReference type="PANTHER" id="PTHR34580:SF1">
    <property type="entry name" value="PROTEIN PAFC"/>
    <property type="match status" value="1"/>
</dbReference>
<feature type="domain" description="WYL" evidence="1">
    <location>
        <begin position="158"/>
        <end position="235"/>
    </location>
</feature>
<dbReference type="AlphaFoldDB" id="A0A938X9Y1"/>
<evidence type="ECO:0000313" key="3">
    <source>
        <dbReference type="Proteomes" id="UP000774750"/>
    </source>
</evidence>
<evidence type="ECO:0000313" key="2">
    <source>
        <dbReference type="EMBL" id="MBM6921810.1"/>
    </source>
</evidence>
<dbReference type="Proteomes" id="UP000774750">
    <property type="component" value="Unassembled WGS sequence"/>
</dbReference>
<protein>
    <submittedName>
        <fullName evidence="2">WYL domain-containing protein</fullName>
    </submittedName>
</protein>
<dbReference type="InterPro" id="IPR026881">
    <property type="entry name" value="WYL_dom"/>
</dbReference>
<gene>
    <name evidence="2" type="ORF">H6A12_11685</name>
</gene>
<organism evidence="2 3">
    <name type="scientific">Merdimmobilis hominis</name>
    <dbReference type="NCBI Taxonomy" id="2897707"/>
    <lineage>
        <taxon>Bacteria</taxon>
        <taxon>Bacillati</taxon>
        <taxon>Bacillota</taxon>
        <taxon>Clostridia</taxon>
        <taxon>Eubacteriales</taxon>
        <taxon>Oscillospiraceae</taxon>
        <taxon>Merdimmobilis</taxon>
    </lineage>
</organism>
<dbReference type="RefSeq" id="WP_204448116.1">
    <property type="nucleotide sequence ID" value="NZ_JACJKY010000027.1"/>
</dbReference>
<dbReference type="Pfam" id="PF13280">
    <property type="entry name" value="WYL"/>
    <property type="match status" value="1"/>
</dbReference>
<accession>A0A938X9Y1</accession>
<dbReference type="PROSITE" id="PS52050">
    <property type="entry name" value="WYL"/>
    <property type="match status" value="1"/>
</dbReference>
<keyword evidence="3" id="KW-1185">Reference proteome</keyword>
<sequence>MYTIQPKKLLIVNILEILKKYTDENHRLSQKDIVDLLKSEYNMTVDRKAVKRNLMDLIDFGYEIEYSESVRMMRNSKTGQLEESYILSDFYLVRDFTDSELRLMIDSLLFSKHIPYSQCKNLIEKIEGLSNQYFKPHIKHIQLMPDMAPENKQLFYTIEVLDEAISKGRQVAFMYNDYGTDFKLHPRKNSTGENREYIINPYQIAAANGRYYLICNYDRYDDVANYRLDRITEIRLLDTPAKPARQVRGLQNGFDLPKHMAEHIYMFAGESGVVTFRVKKRLLSDVVDWFGKEVDFFDETEDEITARVHVNLAAMRKWALQYALYVKVLSPRSLVDGIKQDIQTIVQTYAE</sequence>
<dbReference type="EMBL" id="JACJKY010000027">
    <property type="protein sequence ID" value="MBM6921810.1"/>
    <property type="molecule type" value="Genomic_DNA"/>
</dbReference>
<dbReference type="PANTHER" id="PTHR34580">
    <property type="match status" value="1"/>
</dbReference>
<proteinExistence type="predicted"/>
<evidence type="ECO:0000259" key="1">
    <source>
        <dbReference type="Pfam" id="PF13280"/>
    </source>
</evidence>
<name>A0A938X9Y1_9FIRM</name>
<reference evidence="2" key="1">
    <citation type="submission" date="2020-08" db="EMBL/GenBank/DDBJ databases">
        <authorList>
            <person name="Cejkova D."/>
            <person name="Kubasova T."/>
            <person name="Jahodarova E."/>
            <person name="Rychlik I."/>
        </authorList>
    </citation>
    <scope>NUCLEOTIDE SEQUENCE</scope>
    <source>
        <strain evidence="2">An559</strain>
    </source>
</reference>
<dbReference type="InterPro" id="IPR051534">
    <property type="entry name" value="CBASS_pafABC_assoc_protein"/>
</dbReference>